<dbReference type="Gene3D" id="3.40.190.10">
    <property type="entry name" value="Periplasmic binding protein-like II"/>
    <property type="match status" value="2"/>
</dbReference>
<dbReference type="PANTHER" id="PTHR30006:SF2">
    <property type="entry name" value="ABC TRANSPORTER SUBSTRATE-BINDING PROTEIN"/>
    <property type="match status" value="1"/>
</dbReference>
<dbReference type="EMBL" id="AHEF01000097">
    <property type="protein sequence ID" value="EOP80244.1"/>
    <property type="molecule type" value="Genomic_DNA"/>
</dbReference>
<evidence type="ECO:0008006" key="5">
    <source>
        <dbReference type="Google" id="ProtNLM"/>
    </source>
</evidence>
<gene>
    <name evidence="3" type="ORF">IGM_05941</name>
</gene>
<evidence type="ECO:0000256" key="1">
    <source>
        <dbReference type="ARBA" id="ARBA00022729"/>
    </source>
</evidence>
<protein>
    <recommendedName>
        <fullName evidence="5">ABC transporter substrate-binding protein</fullName>
    </recommendedName>
</protein>
<evidence type="ECO:0000313" key="4">
    <source>
        <dbReference type="Proteomes" id="UP000014009"/>
    </source>
</evidence>
<comment type="caution">
    <text evidence="3">The sequence shown here is derived from an EMBL/GenBank/DDBJ whole genome shotgun (WGS) entry which is preliminary data.</text>
</comment>
<name>A0A9W5QNY6_BACCE</name>
<evidence type="ECO:0000313" key="3">
    <source>
        <dbReference type="EMBL" id="EOP80244.1"/>
    </source>
</evidence>
<dbReference type="GO" id="GO:0030976">
    <property type="term" value="F:thiamine pyrophosphate binding"/>
    <property type="evidence" value="ECO:0007669"/>
    <property type="project" value="TreeGrafter"/>
</dbReference>
<dbReference type="GO" id="GO:0030288">
    <property type="term" value="C:outer membrane-bounded periplasmic space"/>
    <property type="evidence" value="ECO:0007669"/>
    <property type="project" value="TreeGrafter"/>
</dbReference>
<feature type="signal peptide" evidence="2">
    <location>
        <begin position="1"/>
        <end position="19"/>
    </location>
</feature>
<organism evidence="3 4">
    <name type="scientific">Bacillus cereus HuB4-4</name>
    <dbReference type="NCBI Taxonomy" id="1053211"/>
    <lineage>
        <taxon>Bacteria</taxon>
        <taxon>Bacillati</taxon>
        <taxon>Bacillota</taxon>
        <taxon>Bacilli</taxon>
        <taxon>Bacillales</taxon>
        <taxon>Bacillaceae</taxon>
        <taxon>Bacillus</taxon>
        <taxon>Bacillus cereus group</taxon>
    </lineage>
</organism>
<sequence>MKPKKLLLILCAFILSMLAACGSKTGGSEEKESVSKATTKNLIVYTNSASEGRGNWLKEKAAEKGFDIKIVEGGGGDIANRLEAEKNNSLADVVYGLTQMNFERLKSEKILVQYRPKWADEISEEFNDKEAYFHPIVEQAKFMIYNSDVYKPEEAPKDFMDLWTKKEFKGKYHVPNNLKGNSDSAIVAGILVRYLDPKGELGVSAEGWKVIKEYFANGYKTPEGEENFANLASGKVPISHIFASGLVGKAKAFNHKPGIVSASIGVPTTVEQVGIIKGSKNVEVAKEFVEWFGSAEVQGEWAKKFGSVPINEKALDQALPEMKEVAKNTVPQNIDWKIVNKYMNDWIEKIELEIL</sequence>
<evidence type="ECO:0000256" key="2">
    <source>
        <dbReference type="SAM" id="SignalP"/>
    </source>
</evidence>
<keyword evidence="1 2" id="KW-0732">Signal</keyword>
<dbReference type="Pfam" id="PF13416">
    <property type="entry name" value="SBP_bac_8"/>
    <property type="match status" value="1"/>
</dbReference>
<feature type="chain" id="PRO_5040821021" description="ABC transporter substrate-binding protein" evidence="2">
    <location>
        <begin position="20"/>
        <end position="355"/>
    </location>
</feature>
<dbReference type="AlphaFoldDB" id="A0A9W5QNY6"/>
<dbReference type="GO" id="GO:0030975">
    <property type="term" value="F:thiamine binding"/>
    <property type="evidence" value="ECO:0007669"/>
    <property type="project" value="TreeGrafter"/>
</dbReference>
<dbReference type="GO" id="GO:0015888">
    <property type="term" value="P:thiamine transport"/>
    <property type="evidence" value="ECO:0007669"/>
    <property type="project" value="TreeGrafter"/>
</dbReference>
<dbReference type="RefSeq" id="WP_000802851.1">
    <property type="nucleotide sequence ID" value="NZ_KB976545.1"/>
</dbReference>
<reference evidence="3 4" key="1">
    <citation type="submission" date="2012-12" db="EMBL/GenBank/DDBJ databases">
        <title>The Genome Sequence of Bacillus cereus HuB4-4.</title>
        <authorList>
            <consortium name="The Broad Institute Genome Sequencing Platform"/>
            <consortium name="The Broad Institute Genome Sequencing Center for Infectious Disease"/>
            <person name="Feldgarden M."/>
            <person name="Van der Auwera G.A."/>
            <person name="Mahillon J."/>
            <person name="Duprez V."/>
            <person name="Timmery S."/>
            <person name="Mattelet C."/>
            <person name="Dierick K."/>
            <person name="Sun M."/>
            <person name="Yu Z."/>
            <person name="Zhu L."/>
            <person name="Hu X."/>
            <person name="Shank E.B."/>
            <person name="Swiecicka I."/>
            <person name="Hansen B.M."/>
            <person name="Andrup L."/>
            <person name="Walker B."/>
            <person name="Young S.K."/>
            <person name="Zeng Q."/>
            <person name="Gargeya S."/>
            <person name="Fitzgerald M."/>
            <person name="Haas B."/>
            <person name="Abouelleil A."/>
            <person name="Alvarado L."/>
            <person name="Arachchi H.M."/>
            <person name="Berlin A.M."/>
            <person name="Chapman S.B."/>
            <person name="Dewar J."/>
            <person name="Goldberg J."/>
            <person name="Griggs A."/>
            <person name="Gujja S."/>
            <person name="Hansen M."/>
            <person name="Howarth C."/>
            <person name="Imamovic A."/>
            <person name="Larimer J."/>
            <person name="McCowan C."/>
            <person name="Murphy C."/>
            <person name="Neiman D."/>
            <person name="Pearson M."/>
            <person name="Priest M."/>
            <person name="Roberts A."/>
            <person name="Saif S."/>
            <person name="Shea T."/>
            <person name="Sisk P."/>
            <person name="Sykes S."/>
            <person name="Wortman J."/>
            <person name="Nusbaum C."/>
            <person name="Birren B."/>
        </authorList>
    </citation>
    <scope>NUCLEOTIDE SEQUENCE [LARGE SCALE GENOMIC DNA]</scope>
    <source>
        <strain evidence="3 4">HuB4-4</strain>
    </source>
</reference>
<dbReference type="SUPFAM" id="SSF53850">
    <property type="entry name" value="Periplasmic binding protein-like II"/>
    <property type="match status" value="1"/>
</dbReference>
<dbReference type="PANTHER" id="PTHR30006">
    <property type="entry name" value="THIAMINE-BINDING PERIPLASMIC PROTEIN-RELATED"/>
    <property type="match status" value="1"/>
</dbReference>
<proteinExistence type="predicted"/>
<dbReference type="InterPro" id="IPR006059">
    <property type="entry name" value="SBP"/>
</dbReference>
<accession>A0A9W5QNY6</accession>
<dbReference type="Proteomes" id="UP000014009">
    <property type="component" value="Unassembled WGS sequence"/>
</dbReference>
<dbReference type="PROSITE" id="PS51257">
    <property type="entry name" value="PROKAR_LIPOPROTEIN"/>
    <property type="match status" value="1"/>
</dbReference>